<sequence length="155" mass="16685">MNGQRLLRNRRVIAGGAAAAGAALALAAAAWMWAPAQGVPDDFAGAWSGELTQMETETGTFLSEWQVTVRLAEGAASGTAELAGLHCRGRLTLTGADGDTARFRYIETADDDRRCVDTSMLVLRREGEQRRQLEADWRTSPDSVPAMASTGQLFR</sequence>
<evidence type="ECO:0000256" key="1">
    <source>
        <dbReference type="SAM" id="MobiDB-lite"/>
    </source>
</evidence>
<evidence type="ECO:0008006" key="5">
    <source>
        <dbReference type="Google" id="ProtNLM"/>
    </source>
</evidence>
<keyword evidence="2" id="KW-0472">Membrane</keyword>
<dbReference type="AlphaFoldDB" id="A0A2P8DJE9"/>
<dbReference type="EMBL" id="PYGA01000008">
    <property type="protein sequence ID" value="PSK97347.1"/>
    <property type="molecule type" value="Genomic_DNA"/>
</dbReference>
<keyword evidence="2" id="KW-0812">Transmembrane</keyword>
<feature type="region of interest" description="Disordered" evidence="1">
    <location>
        <begin position="131"/>
        <end position="155"/>
    </location>
</feature>
<evidence type="ECO:0000256" key="2">
    <source>
        <dbReference type="SAM" id="Phobius"/>
    </source>
</evidence>
<keyword evidence="4" id="KW-1185">Reference proteome</keyword>
<dbReference type="Proteomes" id="UP000240542">
    <property type="component" value="Unassembled WGS sequence"/>
</dbReference>
<proteinExistence type="predicted"/>
<evidence type="ECO:0000313" key="4">
    <source>
        <dbReference type="Proteomes" id="UP000240542"/>
    </source>
</evidence>
<name>A0A2P8DJE9_9ACTN</name>
<organism evidence="3 4">
    <name type="scientific">Murinocardiopsis flavida</name>
    <dbReference type="NCBI Taxonomy" id="645275"/>
    <lineage>
        <taxon>Bacteria</taxon>
        <taxon>Bacillati</taxon>
        <taxon>Actinomycetota</taxon>
        <taxon>Actinomycetes</taxon>
        <taxon>Streptosporangiales</taxon>
        <taxon>Nocardiopsidaceae</taxon>
        <taxon>Murinocardiopsis</taxon>
    </lineage>
</organism>
<comment type="caution">
    <text evidence="3">The sequence shown here is derived from an EMBL/GenBank/DDBJ whole genome shotgun (WGS) entry which is preliminary data.</text>
</comment>
<protein>
    <recommendedName>
        <fullName evidence="5">Lipocalin-like protein</fullName>
    </recommendedName>
</protein>
<feature type="transmembrane region" description="Helical" evidence="2">
    <location>
        <begin position="12"/>
        <end position="34"/>
    </location>
</feature>
<dbReference type="PROSITE" id="PS51318">
    <property type="entry name" value="TAT"/>
    <property type="match status" value="1"/>
</dbReference>
<dbReference type="RefSeq" id="WP_106583248.1">
    <property type="nucleotide sequence ID" value="NZ_PYGA01000008.1"/>
</dbReference>
<accession>A0A2P8DJE9</accession>
<dbReference type="InterPro" id="IPR006311">
    <property type="entry name" value="TAT_signal"/>
</dbReference>
<reference evidence="3 4" key="1">
    <citation type="submission" date="2018-03" db="EMBL/GenBank/DDBJ databases">
        <title>Genomic Encyclopedia of Archaeal and Bacterial Type Strains, Phase II (KMG-II): from individual species to whole genera.</title>
        <authorList>
            <person name="Goeker M."/>
        </authorList>
    </citation>
    <scope>NUCLEOTIDE SEQUENCE [LARGE SCALE GENOMIC DNA]</scope>
    <source>
        <strain evidence="3 4">DSM 45312</strain>
    </source>
</reference>
<evidence type="ECO:0000313" key="3">
    <source>
        <dbReference type="EMBL" id="PSK97347.1"/>
    </source>
</evidence>
<gene>
    <name evidence="3" type="ORF">CLV63_10865</name>
</gene>
<keyword evidence="2" id="KW-1133">Transmembrane helix</keyword>